<evidence type="ECO:0000256" key="5">
    <source>
        <dbReference type="SAM" id="MobiDB-lite"/>
    </source>
</evidence>
<keyword evidence="3 6" id="KW-1133">Transmembrane helix</keyword>
<evidence type="ECO:0000313" key="8">
    <source>
        <dbReference type="Proteomes" id="UP001447188"/>
    </source>
</evidence>
<keyword evidence="2 6" id="KW-0812">Transmembrane</keyword>
<organism evidence="7 8">
    <name type="scientific">Discina gigas</name>
    <dbReference type="NCBI Taxonomy" id="1032678"/>
    <lineage>
        <taxon>Eukaryota</taxon>
        <taxon>Fungi</taxon>
        <taxon>Dikarya</taxon>
        <taxon>Ascomycota</taxon>
        <taxon>Pezizomycotina</taxon>
        <taxon>Pezizomycetes</taxon>
        <taxon>Pezizales</taxon>
        <taxon>Discinaceae</taxon>
        <taxon>Discina</taxon>
    </lineage>
</organism>
<dbReference type="Proteomes" id="UP001447188">
    <property type="component" value="Unassembled WGS sequence"/>
</dbReference>
<evidence type="ECO:0000313" key="7">
    <source>
        <dbReference type="EMBL" id="KAL0635583.1"/>
    </source>
</evidence>
<feature type="region of interest" description="Disordered" evidence="5">
    <location>
        <begin position="192"/>
        <end position="220"/>
    </location>
</feature>
<reference evidence="7 8" key="1">
    <citation type="submission" date="2024-02" db="EMBL/GenBank/DDBJ databases">
        <title>Discinaceae phylogenomics.</title>
        <authorList>
            <person name="Dirks A.C."/>
            <person name="James T.Y."/>
        </authorList>
    </citation>
    <scope>NUCLEOTIDE SEQUENCE [LARGE SCALE GENOMIC DNA]</scope>
    <source>
        <strain evidence="7 8">ACD0624</strain>
    </source>
</reference>
<dbReference type="SUPFAM" id="SSF103473">
    <property type="entry name" value="MFS general substrate transporter"/>
    <property type="match status" value="1"/>
</dbReference>
<evidence type="ECO:0000256" key="2">
    <source>
        <dbReference type="ARBA" id="ARBA00022692"/>
    </source>
</evidence>
<evidence type="ECO:0000256" key="6">
    <source>
        <dbReference type="SAM" id="Phobius"/>
    </source>
</evidence>
<dbReference type="PANTHER" id="PTHR23501:SF87">
    <property type="entry name" value="SIDEROPHORE IRON TRANSPORTER 2"/>
    <property type="match status" value="1"/>
</dbReference>
<comment type="subcellular location">
    <subcellularLocation>
        <location evidence="1">Membrane</location>
        <topology evidence="1">Multi-pass membrane protein</topology>
    </subcellularLocation>
</comment>
<sequence length="220" mass="23586">MGDILYTAHYKYYLITGICVYMMGIGLMLRYRNSGSSTAQVVLTQIIVGIGGGMTNVPAQLGIQASSLHQEVGAATALFLTIVSIGGAIGSAISGAVWSYNIQYKLMEYLPENAKGNVKEIVGSAVFAQTFAMGTPERIAIIKAYDETMKILLIIAVFVCLPMLPMALLMKNFKLDQIDQRVKGTVIGFSPKSPEHEVGAQDSKVNEVTGDVNGQGQANK</sequence>
<gene>
    <name evidence="7" type="ORF">Q9L58_005514</name>
</gene>
<dbReference type="PANTHER" id="PTHR23501">
    <property type="entry name" value="MAJOR FACILITATOR SUPERFAMILY"/>
    <property type="match status" value="1"/>
</dbReference>
<evidence type="ECO:0008006" key="9">
    <source>
        <dbReference type="Google" id="ProtNLM"/>
    </source>
</evidence>
<evidence type="ECO:0000256" key="1">
    <source>
        <dbReference type="ARBA" id="ARBA00004141"/>
    </source>
</evidence>
<dbReference type="EMBL" id="JBBBZM010000067">
    <property type="protein sequence ID" value="KAL0635583.1"/>
    <property type="molecule type" value="Genomic_DNA"/>
</dbReference>
<name>A0ABR3GIA5_9PEZI</name>
<dbReference type="InterPro" id="IPR036259">
    <property type="entry name" value="MFS_trans_sf"/>
</dbReference>
<proteinExistence type="predicted"/>
<feature type="transmembrane region" description="Helical" evidence="6">
    <location>
        <begin position="75"/>
        <end position="100"/>
    </location>
</feature>
<feature type="transmembrane region" description="Helical" evidence="6">
    <location>
        <begin position="41"/>
        <end position="63"/>
    </location>
</feature>
<evidence type="ECO:0000256" key="4">
    <source>
        <dbReference type="ARBA" id="ARBA00023136"/>
    </source>
</evidence>
<keyword evidence="8" id="KW-1185">Reference proteome</keyword>
<feature type="transmembrane region" description="Helical" evidence="6">
    <location>
        <begin position="151"/>
        <end position="170"/>
    </location>
</feature>
<keyword evidence="4 6" id="KW-0472">Membrane</keyword>
<dbReference type="Gene3D" id="1.20.1250.20">
    <property type="entry name" value="MFS general substrate transporter like domains"/>
    <property type="match status" value="1"/>
</dbReference>
<protein>
    <recommendedName>
        <fullName evidence="9">Siderophore iron transporter mirC</fullName>
    </recommendedName>
</protein>
<comment type="caution">
    <text evidence="7">The sequence shown here is derived from an EMBL/GenBank/DDBJ whole genome shotgun (WGS) entry which is preliminary data.</text>
</comment>
<evidence type="ECO:0000256" key="3">
    <source>
        <dbReference type="ARBA" id="ARBA00022989"/>
    </source>
</evidence>
<accession>A0ABR3GIA5</accession>
<feature type="transmembrane region" description="Helical" evidence="6">
    <location>
        <begin position="12"/>
        <end position="29"/>
    </location>
</feature>